<sequence length="83" mass="9530">MLLKTTLIAVAVAMTVPAHAQQSQRGITIITPYSVHVYSADPATPGRLLDDENLQRQNERQQRERIMRQMELDREAERQEADQ</sequence>
<reference evidence="3 4" key="1">
    <citation type="submission" date="2017-03" db="EMBL/GenBank/DDBJ databases">
        <authorList>
            <person name="Safronova V.I."/>
            <person name="Sazanova A.L."/>
            <person name="Chirak E.R."/>
        </authorList>
    </citation>
    <scope>NUCLEOTIDE SEQUENCE [LARGE SCALE GENOMIC DNA]</scope>
    <source>
        <strain evidence="3 4">Opo-243</strain>
    </source>
</reference>
<dbReference type="EMBL" id="MZXW01000002">
    <property type="protein sequence ID" value="RXT54394.1"/>
    <property type="molecule type" value="Genomic_DNA"/>
</dbReference>
<gene>
    <name evidence="3" type="ORF">B5V03_00025</name>
</gene>
<feature type="signal peptide" evidence="2">
    <location>
        <begin position="1"/>
        <end position="20"/>
    </location>
</feature>
<name>A0A4V1P8F0_9BRAD</name>
<feature type="compositionally biased region" description="Basic and acidic residues" evidence="1">
    <location>
        <begin position="48"/>
        <end position="63"/>
    </location>
</feature>
<protein>
    <submittedName>
        <fullName evidence="3">Uncharacterized protein</fullName>
    </submittedName>
</protein>
<proteinExistence type="predicted"/>
<feature type="region of interest" description="Disordered" evidence="1">
    <location>
        <begin position="44"/>
        <end position="63"/>
    </location>
</feature>
<organism evidence="3 4">
    <name type="scientific">Bradyrhizobium betae</name>
    <dbReference type="NCBI Taxonomy" id="244734"/>
    <lineage>
        <taxon>Bacteria</taxon>
        <taxon>Pseudomonadati</taxon>
        <taxon>Pseudomonadota</taxon>
        <taxon>Alphaproteobacteria</taxon>
        <taxon>Hyphomicrobiales</taxon>
        <taxon>Nitrobacteraceae</taxon>
        <taxon>Bradyrhizobium</taxon>
    </lineage>
</organism>
<comment type="caution">
    <text evidence="3">The sequence shown here is derived from an EMBL/GenBank/DDBJ whole genome shotgun (WGS) entry which is preliminary data.</text>
</comment>
<dbReference type="AlphaFoldDB" id="A0A4V1P8F0"/>
<evidence type="ECO:0000313" key="3">
    <source>
        <dbReference type="EMBL" id="RXT54394.1"/>
    </source>
</evidence>
<keyword evidence="2" id="KW-0732">Signal</keyword>
<feature type="chain" id="PRO_5020895775" evidence="2">
    <location>
        <begin position="21"/>
        <end position="83"/>
    </location>
</feature>
<dbReference type="Proteomes" id="UP000290819">
    <property type="component" value="Unassembled WGS sequence"/>
</dbReference>
<accession>A0A4V1P8F0</accession>
<keyword evidence="4" id="KW-1185">Reference proteome</keyword>
<evidence type="ECO:0000256" key="1">
    <source>
        <dbReference type="SAM" id="MobiDB-lite"/>
    </source>
</evidence>
<dbReference type="RefSeq" id="WP_129267249.1">
    <property type="nucleotide sequence ID" value="NZ_MZXW01000002.1"/>
</dbReference>
<evidence type="ECO:0000256" key="2">
    <source>
        <dbReference type="SAM" id="SignalP"/>
    </source>
</evidence>
<evidence type="ECO:0000313" key="4">
    <source>
        <dbReference type="Proteomes" id="UP000290819"/>
    </source>
</evidence>